<comment type="subcellular location">
    <subcellularLocation>
        <location evidence="1">Cell membrane</location>
        <topology evidence="1">Multi-pass membrane protein</topology>
    </subcellularLocation>
</comment>
<evidence type="ECO:0000313" key="8">
    <source>
        <dbReference type="EMBL" id="RAI58223.1"/>
    </source>
</evidence>
<comment type="caution">
    <text evidence="8">The sequence shown here is derived from an EMBL/GenBank/DDBJ whole genome shotgun (WGS) entry which is preliminary data.</text>
</comment>
<dbReference type="InterPro" id="IPR032808">
    <property type="entry name" value="DoxX"/>
</dbReference>
<sequence length="146" mass="15649">MWDMAVMAPRMLAVLRIVAALLFIEHGTQKLFAFPGPPMGGALPATFSLLWFAAVLELVGGALLVIGLFTRPVAFVLAGQMAFAYWMAHAPRSFFPVLNGGDAAILYCFLFLYLVAAGPGAWAIDIARGAESEPGPLPRDVASLRR</sequence>
<evidence type="ECO:0000256" key="7">
    <source>
        <dbReference type="SAM" id="Phobius"/>
    </source>
</evidence>
<gene>
    <name evidence="8" type="ORF">DOO78_14470</name>
</gene>
<organism evidence="8 9">
    <name type="scientific">Roseicella frigidaeris</name>
    <dbReference type="NCBI Taxonomy" id="2230885"/>
    <lineage>
        <taxon>Bacteria</taxon>
        <taxon>Pseudomonadati</taxon>
        <taxon>Pseudomonadota</taxon>
        <taxon>Alphaproteobacteria</taxon>
        <taxon>Acetobacterales</taxon>
        <taxon>Roseomonadaceae</taxon>
        <taxon>Roseicella</taxon>
    </lineage>
</organism>
<feature type="transmembrane region" description="Helical" evidence="7">
    <location>
        <begin position="103"/>
        <end position="124"/>
    </location>
</feature>
<comment type="similarity">
    <text evidence="2">Belongs to the DoxX family.</text>
</comment>
<feature type="transmembrane region" description="Helical" evidence="7">
    <location>
        <begin position="73"/>
        <end position="91"/>
    </location>
</feature>
<dbReference type="AlphaFoldDB" id="A0A327M7Y4"/>
<evidence type="ECO:0000256" key="2">
    <source>
        <dbReference type="ARBA" id="ARBA00006679"/>
    </source>
</evidence>
<evidence type="ECO:0000256" key="5">
    <source>
        <dbReference type="ARBA" id="ARBA00022989"/>
    </source>
</evidence>
<evidence type="ECO:0000256" key="1">
    <source>
        <dbReference type="ARBA" id="ARBA00004651"/>
    </source>
</evidence>
<name>A0A327M7Y4_9PROT</name>
<dbReference type="PANTHER" id="PTHR33452">
    <property type="entry name" value="OXIDOREDUCTASE CATD-RELATED"/>
    <property type="match status" value="1"/>
</dbReference>
<accession>A0A327M7Y4</accession>
<keyword evidence="9" id="KW-1185">Reference proteome</keyword>
<evidence type="ECO:0000256" key="3">
    <source>
        <dbReference type="ARBA" id="ARBA00022475"/>
    </source>
</evidence>
<dbReference type="Pfam" id="PF07681">
    <property type="entry name" value="DoxX"/>
    <property type="match status" value="1"/>
</dbReference>
<dbReference type="Proteomes" id="UP000249065">
    <property type="component" value="Unassembled WGS sequence"/>
</dbReference>
<keyword evidence="5 7" id="KW-1133">Transmembrane helix</keyword>
<evidence type="ECO:0000256" key="4">
    <source>
        <dbReference type="ARBA" id="ARBA00022692"/>
    </source>
</evidence>
<dbReference type="GO" id="GO:0005886">
    <property type="term" value="C:plasma membrane"/>
    <property type="evidence" value="ECO:0007669"/>
    <property type="project" value="UniProtKB-SubCell"/>
</dbReference>
<keyword evidence="3" id="KW-1003">Cell membrane</keyword>
<keyword evidence="6 7" id="KW-0472">Membrane</keyword>
<dbReference type="InterPro" id="IPR051907">
    <property type="entry name" value="DoxX-like_oxidoreductase"/>
</dbReference>
<protein>
    <submittedName>
        <fullName evidence="8">DoxX family protein</fullName>
    </submittedName>
</protein>
<feature type="transmembrane region" description="Helical" evidence="7">
    <location>
        <begin position="49"/>
        <end position="66"/>
    </location>
</feature>
<keyword evidence="4 7" id="KW-0812">Transmembrane</keyword>
<proteinExistence type="inferred from homology"/>
<dbReference type="PANTHER" id="PTHR33452:SF4">
    <property type="entry name" value="BLL4328 PROTEIN"/>
    <property type="match status" value="1"/>
</dbReference>
<evidence type="ECO:0000256" key="6">
    <source>
        <dbReference type="ARBA" id="ARBA00023136"/>
    </source>
</evidence>
<reference evidence="9" key="1">
    <citation type="submission" date="2018-06" db="EMBL/GenBank/DDBJ databases">
        <authorList>
            <person name="Khan S.A."/>
        </authorList>
    </citation>
    <scope>NUCLEOTIDE SEQUENCE [LARGE SCALE GENOMIC DNA]</scope>
    <source>
        <strain evidence="9">DB-1506</strain>
    </source>
</reference>
<dbReference type="EMBL" id="QLIX01000010">
    <property type="protein sequence ID" value="RAI58223.1"/>
    <property type="molecule type" value="Genomic_DNA"/>
</dbReference>
<evidence type="ECO:0000313" key="9">
    <source>
        <dbReference type="Proteomes" id="UP000249065"/>
    </source>
</evidence>
<dbReference type="OrthoDB" id="9808524at2"/>